<dbReference type="EMBL" id="PVLV01000221">
    <property type="protein sequence ID" value="PRH78284.1"/>
    <property type="molecule type" value="Genomic_DNA"/>
</dbReference>
<organism evidence="2 3">
    <name type="scientific">Streptomyces solincola</name>
    <dbReference type="NCBI Taxonomy" id="2100817"/>
    <lineage>
        <taxon>Bacteria</taxon>
        <taxon>Bacillati</taxon>
        <taxon>Actinomycetota</taxon>
        <taxon>Actinomycetes</taxon>
        <taxon>Kitasatosporales</taxon>
        <taxon>Streptomycetaceae</taxon>
        <taxon>Streptomyces</taxon>
    </lineage>
</organism>
<dbReference type="RefSeq" id="WP_105869533.1">
    <property type="nucleotide sequence ID" value="NZ_PVLV01000221.1"/>
</dbReference>
<dbReference type="Proteomes" id="UP000239322">
    <property type="component" value="Unassembled WGS sequence"/>
</dbReference>
<accession>A0A2S9PV34</accession>
<dbReference type="OrthoDB" id="5149662at2"/>
<dbReference type="AlphaFoldDB" id="A0A2S9PV34"/>
<gene>
    <name evidence="2" type="ORF">C6N75_15705</name>
</gene>
<evidence type="ECO:0000313" key="3">
    <source>
        <dbReference type="Proteomes" id="UP000239322"/>
    </source>
</evidence>
<evidence type="ECO:0008006" key="4">
    <source>
        <dbReference type="Google" id="ProtNLM"/>
    </source>
</evidence>
<reference evidence="2 3" key="1">
    <citation type="submission" date="2018-03" db="EMBL/GenBank/DDBJ databases">
        <title>Novel Streptomyces sp. from soil.</title>
        <authorList>
            <person name="Tan G.Y.A."/>
            <person name="Lee Z.Y."/>
        </authorList>
    </citation>
    <scope>NUCLEOTIDE SEQUENCE [LARGE SCALE GENOMIC DNA]</scope>
    <source>
        <strain evidence="2 3">ST5x</strain>
    </source>
</reference>
<feature type="chain" id="PRO_5015556496" description="Secreted protein" evidence="1">
    <location>
        <begin position="28"/>
        <end position="148"/>
    </location>
</feature>
<comment type="caution">
    <text evidence="2">The sequence shown here is derived from an EMBL/GenBank/DDBJ whole genome shotgun (WGS) entry which is preliminary data.</text>
</comment>
<evidence type="ECO:0000313" key="2">
    <source>
        <dbReference type="EMBL" id="PRH78284.1"/>
    </source>
</evidence>
<proteinExistence type="predicted"/>
<sequence length="148" mass="15940">MQRQTFRTTLTLLAAAGLTAAVVPASATANQAPAQPVSETVAVDCAAEGQVRPGDYILACGDGNSRLTGLRWTSWGPDRAEGRGVNVVNDCRPYCAAGTFRSYPVTVRLDRADVWEKQPDRKRFTEVTLTYTEGRPGLAREVTIPLTG</sequence>
<feature type="signal peptide" evidence="1">
    <location>
        <begin position="1"/>
        <end position="27"/>
    </location>
</feature>
<protein>
    <recommendedName>
        <fullName evidence="4">Secreted protein</fullName>
    </recommendedName>
</protein>
<keyword evidence="3" id="KW-1185">Reference proteome</keyword>
<evidence type="ECO:0000256" key="1">
    <source>
        <dbReference type="SAM" id="SignalP"/>
    </source>
</evidence>
<name>A0A2S9PV34_9ACTN</name>
<keyword evidence="1" id="KW-0732">Signal</keyword>